<name>A0AA91U4C9_9GAMM</name>
<gene>
    <name evidence="1" type="ORF">CO192_04695</name>
    <name evidence="2" type="ORF">EAO82_01660</name>
</gene>
<reference evidence="1 3" key="1">
    <citation type="submission" date="2017-09" db="EMBL/GenBank/DDBJ databases">
        <title>Bacterial and phytoplankton interrelationship in Kongsfjorden, an Arctic fjord.</title>
        <authorList>
            <person name="Sinha R."/>
            <person name="Krishnan K."/>
        </authorList>
    </citation>
    <scope>NUCLEOTIDE SEQUENCE [LARGE SCALE GENOMIC DNA]</scope>
    <source>
        <strain evidence="1 3">58</strain>
    </source>
</reference>
<dbReference type="RefSeq" id="WP_096345445.1">
    <property type="nucleotide sequence ID" value="NZ_CP033116.1"/>
</dbReference>
<evidence type="ECO:0000313" key="4">
    <source>
        <dbReference type="Proteomes" id="UP000344571"/>
    </source>
</evidence>
<protein>
    <submittedName>
        <fullName evidence="1">Uncharacterized protein</fullName>
    </submittedName>
</protein>
<keyword evidence="4" id="KW-1185">Reference proteome</keyword>
<evidence type="ECO:0000313" key="3">
    <source>
        <dbReference type="Proteomes" id="UP000243750"/>
    </source>
</evidence>
<dbReference type="AlphaFoldDB" id="A0AA91U4C9"/>
<proteinExistence type="predicted"/>
<dbReference type="Proteomes" id="UP000344571">
    <property type="component" value="Chromosome"/>
</dbReference>
<sequence length="179" mass="20261">MPLFLNKQKLDISTPSNFSLSLKNNSDLLDKIFKPEIWEEISKKPDARAYMEEIEAFAKSGNSQCQELVAQWNIILCQGKDDPSVLKFGLRKAIEYGAMAAKSGVASEALNLPISLGQLGQILIEESGGKFTGEIEHIFKEMYRWSLRNSENAALPEWKRAQARETARELYEGMPELYE</sequence>
<reference evidence="2 4" key="2">
    <citation type="submission" date="2018-10" db="EMBL/GenBank/DDBJ databases">
        <title>Complete genome sequence of Pseudomonas pelagia strain Kongs-67.</title>
        <authorList>
            <person name="Sinha R.K."/>
            <person name="Krishnan K."/>
        </authorList>
    </citation>
    <scope>NUCLEOTIDE SEQUENCE [LARGE SCALE GENOMIC DNA]</scope>
    <source>
        <strain evidence="2 4">Kongs-67</strain>
    </source>
</reference>
<dbReference type="EMBL" id="NWMT01000063">
    <property type="protein sequence ID" value="PCD00491.1"/>
    <property type="molecule type" value="Genomic_DNA"/>
</dbReference>
<organism evidence="1 3">
    <name type="scientific">Halopseudomonas pelagia</name>
    <dbReference type="NCBI Taxonomy" id="553151"/>
    <lineage>
        <taxon>Bacteria</taxon>
        <taxon>Pseudomonadati</taxon>
        <taxon>Pseudomonadota</taxon>
        <taxon>Gammaproteobacteria</taxon>
        <taxon>Pseudomonadales</taxon>
        <taxon>Pseudomonadaceae</taxon>
        <taxon>Halopseudomonas</taxon>
    </lineage>
</organism>
<dbReference type="EMBL" id="CP033116">
    <property type="protein sequence ID" value="QFY55194.1"/>
    <property type="molecule type" value="Genomic_DNA"/>
</dbReference>
<evidence type="ECO:0000313" key="2">
    <source>
        <dbReference type="EMBL" id="QFY55194.1"/>
    </source>
</evidence>
<dbReference type="Proteomes" id="UP000243750">
    <property type="component" value="Unassembled WGS sequence"/>
</dbReference>
<accession>A0AA91U4C9</accession>
<evidence type="ECO:0000313" key="1">
    <source>
        <dbReference type="EMBL" id="PCD00491.1"/>
    </source>
</evidence>